<keyword evidence="4 6" id="KW-0503">Monooxygenase</keyword>
<gene>
    <name evidence="6" type="ORF">MUN89_12745</name>
</gene>
<reference evidence="6 7" key="1">
    <citation type="submission" date="2022-04" db="EMBL/GenBank/DDBJ databases">
        <title>Halobacillus sp. isolated from saltern.</title>
        <authorList>
            <person name="Won M."/>
            <person name="Lee C.-M."/>
            <person name="Woen H.-Y."/>
            <person name="Kwon S.-W."/>
        </authorList>
    </citation>
    <scope>NUCLEOTIDE SEQUENCE [LARGE SCALE GENOMIC DNA]</scope>
    <source>
        <strain evidence="6 7">SSBR10-3</strain>
    </source>
</reference>
<dbReference type="PRINTS" id="PR00420">
    <property type="entry name" value="RNGMNOXGNASE"/>
</dbReference>
<keyword evidence="7" id="KW-1185">Reference proteome</keyword>
<dbReference type="PANTHER" id="PTHR47178:SF5">
    <property type="entry name" value="FAD-BINDING DOMAIN-CONTAINING PROTEIN"/>
    <property type="match status" value="1"/>
</dbReference>
<dbReference type="Proteomes" id="UP000831787">
    <property type="component" value="Chromosome"/>
</dbReference>
<keyword evidence="2" id="KW-0274">FAD</keyword>
<keyword evidence="1" id="KW-0285">Flavoprotein</keyword>
<evidence type="ECO:0000259" key="5">
    <source>
        <dbReference type="Pfam" id="PF01494"/>
    </source>
</evidence>
<evidence type="ECO:0000256" key="1">
    <source>
        <dbReference type="ARBA" id="ARBA00022630"/>
    </source>
</evidence>
<dbReference type="Pfam" id="PF01494">
    <property type="entry name" value="FAD_binding_3"/>
    <property type="match status" value="1"/>
</dbReference>
<protein>
    <submittedName>
        <fullName evidence="6">FAD-dependent monooxygenase</fullName>
    </submittedName>
</protein>
<dbReference type="SUPFAM" id="SSF51905">
    <property type="entry name" value="FAD/NAD(P)-binding domain"/>
    <property type="match status" value="1"/>
</dbReference>
<dbReference type="InterPro" id="IPR036188">
    <property type="entry name" value="FAD/NAD-bd_sf"/>
</dbReference>
<evidence type="ECO:0000256" key="3">
    <source>
        <dbReference type="ARBA" id="ARBA00023002"/>
    </source>
</evidence>
<dbReference type="InterPro" id="IPR002938">
    <property type="entry name" value="FAD-bd"/>
</dbReference>
<organism evidence="6 7">
    <name type="scientific">Halobacillus salinarum</name>
    <dbReference type="NCBI Taxonomy" id="2932257"/>
    <lineage>
        <taxon>Bacteria</taxon>
        <taxon>Bacillati</taxon>
        <taxon>Bacillota</taxon>
        <taxon>Bacilli</taxon>
        <taxon>Bacillales</taxon>
        <taxon>Bacillaceae</taxon>
        <taxon>Halobacillus</taxon>
    </lineage>
</organism>
<dbReference type="RefSeq" id="WP_244713774.1">
    <property type="nucleotide sequence ID" value="NZ_CP095073.1"/>
</dbReference>
<evidence type="ECO:0000313" key="7">
    <source>
        <dbReference type="Proteomes" id="UP000831787"/>
    </source>
</evidence>
<proteinExistence type="predicted"/>
<dbReference type="PANTHER" id="PTHR47178">
    <property type="entry name" value="MONOOXYGENASE, FAD-BINDING"/>
    <property type="match status" value="1"/>
</dbReference>
<sequence>MEFNWDETGVKEGIGGNDAELLSKWPGLLYDNTRDYIMWGFAASQKHYPENVRDLQGSPLKKIVQSHTENWHSNFQTLLEETDASTVFSINIRTSERVSPWDSSNVTLIGDAIHTMTPGRGVGANTALRDAALLSEQLLAAVQRKKPLSAAIGEYESKMRDYGFEAVEESRKQQDDSNMMHKPIIGRAALFFMRSTMRFINHTPPLKRYMTNKQNSFRGADRKDE</sequence>
<evidence type="ECO:0000313" key="6">
    <source>
        <dbReference type="EMBL" id="UOQ46468.1"/>
    </source>
</evidence>
<dbReference type="GO" id="GO:0004497">
    <property type="term" value="F:monooxygenase activity"/>
    <property type="evidence" value="ECO:0007669"/>
    <property type="project" value="UniProtKB-KW"/>
</dbReference>
<name>A0ABY4EQK6_9BACI</name>
<dbReference type="Gene3D" id="3.50.50.60">
    <property type="entry name" value="FAD/NAD(P)-binding domain"/>
    <property type="match status" value="1"/>
</dbReference>
<evidence type="ECO:0000256" key="2">
    <source>
        <dbReference type="ARBA" id="ARBA00022827"/>
    </source>
</evidence>
<accession>A0ABY4EQK6</accession>
<dbReference type="EMBL" id="CP095073">
    <property type="protein sequence ID" value="UOQ46468.1"/>
    <property type="molecule type" value="Genomic_DNA"/>
</dbReference>
<evidence type="ECO:0000256" key="4">
    <source>
        <dbReference type="ARBA" id="ARBA00023033"/>
    </source>
</evidence>
<keyword evidence="3" id="KW-0560">Oxidoreductase</keyword>
<feature type="domain" description="FAD-binding" evidence="5">
    <location>
        <begin position="68"/>
        <end position="168"/>
    </location>
</feature>